<dbReference type="AlphaFoldDB" id="A0A9D1MZK7"/>
<dbReference type="SUPFAM" id="SSF141371">
    <property type="entry name" value="PilZ domain-like"/>
    <property type="match status" value="1"/>
</dbReference>
<evidence type="ECO:0000313" key="2">
    <source>
        <dbReference type="EMBL" id="HIU91966.1"/>
    </source>
</evidence>
<dbReference type="EMBL" id="DVOD01000018">
    <property type="protein sequence ID" value="HIU91966.1"/>
    <property type="molecule type" value="Genomic_DNA"/>
</dbReference>
<reference evidence="2" key="2">
    <citation type="journal article" date="2021" name="PeerJ">
        <title>Extensive microbial diversity within the chicken gut microbiome revealed by metagenomics and culture.</title>
        <authorList>
            <person name="Gilroy R."/>
            <person name="Ravi A."/>
            <person name="Getino M."/>
            <person name="Pursley I."/>
            <person name="Horton D.L."/>
            <person name="Alikhan N.F."/>
            <person name="Baker D."/>
            <person name="Gharbi K."/>
            <person name="Hall N."/>
            <person name="Watson M."/>
            <person name="Adriaenssens E.M."/>
            <person name="Foster-Nyarko E."/>
            <person name="Jarju S."/>
            <person name="Secka A."/>
            <person name="Antonio M."/>
            <person name="Oren A."/>
            <person name="Chaudhuri R.R."/>
            <person name="La Ragione R."/>
            <person name="Hildebrand F."/>
            <person name="Pallen M.J."/>
        </authorList>
    </citation>
    <scope>NUCLEOTIDE SEQUENCE</scope>
    <source>
        <strain evidence="2">CHK154-7741</strain>
    </source>
</reference>
<comment type="caution">
    <text evidence="2">The sequence shown here is derived from an EMBL/GenBank/DDBJ whole genome shotgun (WGS) entry which is preliminary data.</text>
</comment>
<dbReference type="GO" id="GO:0035438">
    <property type="term" value="F:cyclic-di-GMP binding"/>
    <property type="evidence" value="ECO:0007669"/>
    <property type="project" value="InterPro"/>
</dbReference>
<dbReference type="Pfam" id="PF07238">
    <property type="entry name" value="PilZ"/>
    <property type="match status" value="1"/>
</dbReference>
<evidence type="ECO:0000259" key="1">
    <source>
        <dbReference type="Pfam" id="PF07238"/>
    </source>
</evidence>
<reference evidence="2" key="1">
    <citation type="submission" date="2020-10" db="EMBL/GenBank/DDBJ databases">
        <authorList>
            <person name="Gilroy R."/>
        </authorList>
    </citation>
    <scope>NUCLEOTIDE SEQUENCE</scope>
    <source>
        <strain evidence="2">CHK154-7741</strain>
    </source>
</reference>
<gene>
    <name evidence="2" type="ORF">IAD26_02405</name>
</gene>
<sequence length="204" mass="23836">MASSPIKRGQKVQVEVETGSRKTIIDCYILEPDSDRLTLSFPESKNEFAPYLSEGTEIKAFLYSFTGIMIFDSIVFDSVFDGKLVIEFSEKHQVIQRRKYVRMPYITDFFLERESGNIKTQTVDISGGGVRFLTDKLLASEQHFKAQLRLNNFEPMIKVEGHILKKNFYKTNEYVMEFAQIEEKDREKIIQKCRMIEFEQIKNS</sequence>
<proteinExistence type="predicted"/>
<dbReference type="InterPro" id="IPR009875">
    <property type="entry name" value="PilZ_domain"/>
</dbReference>
<accession>A0A9D1MZK7</accession>
<dbReference type="Gene3D" id="2.40.10.220">
    <property type="entry name" value="predicted glycosyltransferase like domains"/>
    <property type="match status" value="1"/>
</dbReference>
<evidence type="ECO:0000313" key="3">
    <source>
        <dbReference type="Proteomes" id="UP000886748"/>
    </source>
</evidence>
<name>A0A9D1MZK7_9CLOT</name>
<organism evidence="2 3">
    <name type="scientific">Candidatus Limenecus avicola</name>
    <dbReference type="NCBI Taxonomy" id="2840847"/>
    <lineage>
        <taxon>Bacteria</taxon>
        <taxon>Bacillati</taxon>
        <taxon>Bacillota</taxon>
        <taxon>Clostridia</taxon>
        <taxon>Eubacteriales</taxon>
        <taxon>Clostridiaceae</taxon>
        <taxon>Clostridiaceae incertae sedis</taxon>
        <taxon>Candidatus Limenecus</taxon>
    </lineage>
</organism>
<feature type="domain" description="PilZ" evidence="1">
    <location>
        <begin position="96"/>
        <end position="192"/>
    </location>
</feature>
<protein>
    <submittedName>
        <fullName evidence="2">PilZ domain-containing protein</fullName>
    </submittedName>
</protein>
<dbReference type="Proteomes" id="UP000886748">
    <property type="component" value="Unassembled WGS sequence"/>
</dbReference>